<evidence type="ECO:0000256" key="4">
    <source>
        <dbReference type="ARBA" id="ARBA00023163"/>
    </source>
</evidence>
<proteinExistence type="predicted"/>
<reference evidence="5" key="2">
    <citation type="submission" date="2021-09" db="EMBL/GenBank/DDBJ databases">
        <authorList>
            <person name="Jia N."/>
            <person name="Wang J."/>
            <person name="Shi W."/>
            <person name="Du L."/>
            <person name="Sun Y."/>
            <person name="Zhan W."/>
            <person name="Jiang J."/>
            <person name="Wang Q."/>
            <person name="Zhang B."/>
            <person name="Ji P."/>
            <person name="Sakyi L.B."/>
            <person name="Cui X."/>
            <person name="Yuan T."/>
            <person name="Jiang B."/>
            <person name="Yang W."/>
            <person name="Lam T.T.-Y."/>
            <person name="Chang Q."/>
            <person name="Ding S."/>
            <person name="Wang X."/>
            <person name="Zhu J."/>
            <person name="Ruan X."/>
            <person name="Zhao L."/>
            <person name="Wei J."/>
            <person name="Que T."/>
            <person name="Du C."/>
            <person name="Cheng J."/>
            <person name="Dai P."/>
            <person name="Han X."/>
            <person name="Huang E."/>
            <person name="Gao Y."/>
            <person name="Liu J."/>
            <person name="Shao H."/>
            <person name="Ye R."/>
            <person name="Li L."/>
            <person name="Wei W."/>
            <person name="Wang X."/>
            <person name="Wang C."/>
            <person name="Huo Q."/>
            <person name="Li W."/>
            <person name="Guo W."/>
            <person name="Chen H."/>
            <person name="Chen S."/>
            <person name="Zhou L."/>
            <person name="Zhou L."/>
            <person name="Ni X."/>
            <person name="Tian J."/>
            <person name="Zhou Y."/>
            <person name="Sheng Y."/>
            <person name="Liu T."/>
            <person name="Pan Y."/>
            <person name="Xia L."/>
            <person name="Li J."/>
            <person name="Zhao F."/>
            <person name="Cao W."/>
        </authorList>
    </citation>
    <scope>NUCLEOTIDE SEQUENCE</scope>
    <source>
        <strain evidence="5">Rmic-2018</strain>
        <tissue evidence="5">Larvae</tissue>
    </source>
</reference>
<dbReference type="Gene3D" id="2.130.10.10">
    <property type="entry name" value="YVTN repeat-like/Quinoprotein amine dehydrogenase"/>
    <property type="match status" value="1"/>
</dbReference>
<evidence type="ECO:0000256" key="1">
    <source>
        <dbReference type="ARBA" id="ARBA00022574"/>
    </source>
</evidence>
<evidence type="ECO:0000256" key="3">
    <source>
        <dbReference type="ARBA" id="ARBA00023015"/>
    </source>
</evidence>
<evidence type="ECO:0000256" key="2">
    <source>
        <dbReference type="ARBA" id="ARBA00022737"/>
    </source>
</evidence>
<keyword evidence="2" id="KW-0677">Repeat</keyword>
<dbReference type="InterPro" id="IPR051243">
    <property type="entry name" value="PcG_WD-repeat"/>
</dbReference>
<dbReference type="InterPro" id="IPR015943">
    <property type="entry name" value="WD40/YVTN_repeat-like_dom_sf"/>
</dbReference>
<evidence type="ECO:0000313" key="6">
    <source>
        <dbReference type="Proteomes" id="UP000821866"/>
    </source>
</evidence>
<comment type="caution">
    <text evidence="5">The sequence shown here is derived from an EMBL/GenBank/DDBJ whole genome shotgun (WGS) entry which is preliminary data.</text>
</comment>
<dbReference type="PANTHER" id="PTHR10253">
    <property type="entry name" value="POLYCOMB PROTEIN"/>
    <property type="match status" value="1"/>
</dbReference>
<dbReference type="AlphaFoldDB" id="A0A9J6DJP0"/>
<name>A0A9J6DJP0_RHIMP</name>
<evidence type="ECO:0000313" key="5">
    <source>
        <dbReference type="EMBL" id="KAH8022327.1"/>
    </source>
</evidence>
<keyword evidence="3" id="KW-0805">Transcription regulation</keyword>
<keyword evidence="1" id="KW-0853">WD repeat</keyword>
<gene>
    <name evidence="5" type="ORF">HPB51_023380</name>
</gene>
<sequence length="103" mass="11856">MTGAVIPCTKSCENCIVCWKPGLLEQLDVRHTDTNVTVLHRFEYRECNIWFMRFSMDFEQKILALGNQVGKTYVWDIDVDDPTTCRSACESRRLVCSDTTDPS</sequence>
<protein>
    <submittedName>
        <fullName evidence="5">Uncharacterized protein</fullName>
    </submittedName>
</protein>
<dbReference type="VEuPathDB" id="VectorBase:LOC119173516"/>
<keyword evidence="6" id="KW-1185">Reference proteome</keyword>
<reference evidence="5" key="1">
    <citation type="journal article" date="2020" name="Cell">
        <title>Large-Scale Comparative Analyses of Tick Genomes Elucidate Their Genetic Diversity and Vector Capacities.</title>
        <authorList>
            <consortium name="Tick Genome and Microbiome Consortium (TIGMIC)"/>
            <person name="Jia N."/>
            <person name="Wang J."/>
            <person name="Shi W."/>
            <person name="Du L."/>
            <person name="Sun Y."/>
            <person name="Zhan W."/>
            <person name="Jiang J.F."/>
            <person name="Wang Q."/>
            <person name="Zhang B."/>
            <person name="Ji P."/>
            <person name="Bell-Sakyi L."/>
            <person name="Cui X.M."/>
            <person name="Yuan T.T."/>
            <person name="Jiang B.G."/>
            <person name="Yang W.F."/>
            <person name="Lam T.T."/>
            <person name="Chang Q.C."/>
            <person name="Ding S.J."/>
            <person name="Wang X.J."/>
            <person name="Zhu J.G."/>
            <person name="Ruan X.D."/>
            <person name="Zhao L."/>
            <person name="Wei J.T."/>
            <person name="Ye R.Z."/>
            <person name="Que T.C."/>
            <person name="Du C.H."/>
            <person name="Zhou Y.H."/>
            <person name="Cheng J.X."/>
            <person name="Dai P.F."/>
            <person name="Guo W.B."/>
            <person name="Han X.H."/>
            <person name="Huang E.J."/>
            <person name="Li L.F."/>
            <person name="Wei W."/>
            <person name="Gao Y.C."/>
            <person name="Liu J.Z."/>
            <person name="Shao H.Z."/>
            <person name="Wang X."/>
            <person name="Wang C.C."/>
            <person name="Yang T.C."/>
            <person name="Huo Q.B."/>
            <person name="Li W."/>
            <person name="Chen H.Y."/>
            <person name="Chen S.E."/>
            <person name="Zhou L.G."/>
            <person name="Ni X.B."/>
            <person name="Tian J.H."/>
            <person name="Sheng Y."/>
            <person name="Liu T."/>
            <person name="Pan Y.S."/>
            <person name="Xia L.Y."/>
            <person name="Li J."/>
            <person name="Zhao F."/>
            <person name="Cao W.C."/>
        </authorList>
    </citation>
    <scope>NUCLEOTIDE SEQUENCE</scope>
    <source>
        <strain evidence="5">Rmic-2018</strain>
    </source>
</reference>
<keyword evidence="4" id="KW-0804">Transcription</keyword>
<accession>A0A9J6DJP0</accession>
<organism evidence="5 6">
    <name type="scientific">Rhipicephalus microplus</name>
    <name type="common">Cattle tick</name>
    <name type="synonym">Boophilus microplus</name>
    <dbReference type="NCBI Taxonomy" id="6941"/>
    <lineage>
        <taxon>Eukaryota</taxon>
        <taxon>Metazoa</taxon>
        <taxon>Ecdysozoa</taxon>
        <taxon>Arthropoda</taxon>
        <taxon>Chelicerata</taxon>
        <taxon>Arachnida</taxon>
        <taxon>Acari</taxon>
        <taxon>Parasitiformes</taxon>
        <taxon>Ixodida</taxon>
        <taxon>Ixodoidea</taxon>
        <taxon>Ixodidae</taxon>
        <taxon>Rhipicephalinae</taxon>
        <taxon>Rhipicephalus</taxon>
        <taxon>Boophilus</taxon>
    </lineage>
</organism>
<dbReference type="EMBL" id="JABSTU010000009">
    <property type="protein sequence ID" value="KAH8022327.1"/>
    <property type="molecule type" value="Genomic_DNA"/>
</dbReference>
<dbReference type="Proteomes" id="UP000821866">
    <property type="component" value="Chromosome 7"/>
</dbReference>